<dbReference type="STRING" id="401053.AciPR4_3176"/>
<feature type="modified residue" description="N6-(pyridoxal phosphate)lysine" evidence="2 3">
    <location>
        <position position="35"/>
    </location>
</feature>
<keyword evidence="7" id="KW-1185">Reference proteome</keyword>
<dbReference type="NCBIfam" id="TIGR00044">
    <property type="entry name" value="YggS family pyridoxal phosphate-dependent enzyme"/>
    <property type="match status" value="1"/>
</dbReference>
<dbReference type="Proteomes" id="UP000006844">
    <property type="component" value="Chromosome"/>
</dbReference>
<dbReference type="EMBL" id="CP002467">
    <property type="protein sequence ID" value="ADV83932.1"/>
    <property type="molecule type" value="Genomic_DNA"/>
</dbReference>
<dbReference type="OrthoDB" id="9804072at2"/>
<dbReference type="InterPro" id="IPR029066">
    <property type="entry name" value="PLP-binding_barrel"/>
</dbReference>
<sequence>MSIAENLSEIRAEIAAACEKAGRDASEVKLMAVSKTHPPQMLAEAYRAGQTLFGENKVQEWEHKRDQLHSLIGEEVAKVEMHLIGNLQSNKANKAAWAFSGIDAVDSVKVAAKLNSVSAQSGLVLPVLIEVKLSEEETKHGLPEYALSGVLREILEFDGIEVRGFMTVPAFTEDVEGARPYFKKLREIRDAMRSEFHGDLALPELSMGMSHDFAVAIEEGSTCVRIGTGIFGSRG</sequence>
<dbReference type="SUPFAM" id="SSF51419">
    <property type="entry name" value="PLP-binding barrel"/>
    <property type="match status" value="1"/>
</dbReference>
<evidence type="ECO:0000256" key="3">
    <source>
        <dbReference type="PIRSR" id="PIRSR004848-1"/>
    </source>
</evidence>
<dbReference type="PANTHER" id="PTHR10146:SF14">
    <property type="entry name" value="PYRIDOXAL PHOSPHATE HOMEOSTASIS PROTEIN"/>
    <property type="match status" value="1"/>
</dbReference>
<proteinExistence type="inferred from homology"/>
<evidence type="ECO:0000259" key="5">
    <source>
        <dbReference type="Pfam" id="PF01168"/>
    </source>
</evidence>
<dbReference type="PIRSF" id="PIRSF004848">
    <property type="entry name" value="YBL036c_PLPDEIII"/>
    <property type="match status" value="1"/>
</dbReference>
<evidence type="ECO:0000313" key="7">
    <source>
        <dbReference type="Proteomes" id="UP000006844"/>
    </source>
</evidence>
<dbReference type="GO" id="GO:0030170">
    <property type="term" value="F:pyridoxal phosphate binding"/>
    <property type="evidence" value="ECO:0007669"/>
    <property type="project" value="UniProtKB-UniRule"/>
</dbReference>
<comment type="function">
    <text evidence="2">Pyridoxal 5'-phosphate (PLP)-binding protein, which is involved in PLP homeostasis.</text>
</comment>
<evidence type="ECO:0000256" key="2">
    <source>
        <dbReference type="HAMAP-Rule" id="MF_02087"/>
    </source>
</evidence>
<evidence type="ECO:0000256" key="4">
    <source>
        <dbReference type="RuleBase" id="RU004514"/>
    </source>
</evidence>
<dbReference type="InterPro" id="IPR001608">
    <property type="entry name" value="Ala_racemase_N"/>
</dbReference>
<name>E8V7F8_TERSS</name>
<dbReference type="RefSeq" id="WP_013569663.1">
    <property type="nucleotide sequence ID" value="NC_014963.1"/>
</dbReference>
<dbReference type="HAMAP" id="MF_02087">
    <property type="entry name" value="PLP_homeostasis"/>
    <property type="match status" value="1"/>
</dbReference>
<comment type="similarity">
    <text evidence="2 4">Belongs to the pyridoxal phosphate-binding protein YggS/PROSC family.</text>
</comment>
<protein>
    <recommendedName>
        <fullName evidence="2">Pyridoxal phosphate homeostasis protein</fullName>
        <shortName evidence="2">PLP homeostasis protein</shortName>
    </recommendedName>
</protein>
<evidence type="ECO:0000256" key="1">
    <source>
        <dbReference type="ARBA" id="ARBA00022898"/>
    </source>
</evidence>
<evidence type="ECO:0000313" key="6">
    <source>
        <dbReference type="EMBL" id="ADV83932.1"/>
    </source>
</evidence>
<dbReference type="Pfam" id="PF01168">
    <property type="entry name" value="Ala_racemase_N"/>
    <property type="match status" value="1"/>
</dbReference>
<dbReference type="CDD" id="cd00635">
    <property type="entry name" value="PLPDE_III_YBL036c_like"/>
    <property type="match status" value="1"/>
</dbReference>
<keyword evidence="1 2" id="KW-0663">Pyridoxal phosphate</keyword>
<organism evidence="6 7">
    <name type="scientific">Terriglobus saanensis (strain ATCC BAA-1853 / DSM 23119 / SP1PR4)</name>
    <dbReference type="NCBI Taxonomy" id="401053"/>
    <lineage>
        <taxon>Bacteria</taxon>
        <taxon>Pseudomonadati</taxon>
        <taxon>Acidobacteriota</taxon>
        <taxon>Terriglobia</taxon>
        <taxon>Terriglobales</taxon>
        <taxon>Acidobacteriaceae</taxon>
        <taxon>Terriglobus</taxon>
    </lineage>
</organism>
<dbReference type="PANTHER" id="PTHR10146">
    <property type="entry name" value="PROLINE SYNTHETASE CO-TRANSCRIBED BACTERIAL HOMOLOG PROTEIN"/>
    <property type="match status" value="1"/>
</dbReference>
<dbReference type="eggNOG" id="COG0325">
    <property type="taxonomic scope" value="Bacteria"/>
</dbReference>
<gene>
    <name evidence="6" type="ordered locus">AciPR4_3176</name>
</gene>
<comment type="cofactor">
    <cofactor evidence="3">
        <name>pyridoxal 5'-phosphate</name>
        <dbReference type="ChEBI" id="CHEBI:597326"/>
    </cofactor>
</comment>
<dbReference type="FunFam" id="3.20.20.10:FF:000018">
    <property type="entry name" value="Pyridoxal phosphate homeostasis protein"/>
    <property type="match status" value="1"/>
</dbReference>
<dbReference type="HOGENOM" id="CLU_059988_1_0_0"/>
<dbReference type="InterPro" id="IPR011078">
    <property type="entry name" value="PyrdxlP_homeostasis"/>
</dbReference>
<dbReference type="Gene3D" id="3.20.20.10">
    <property type="entry name" value="Alanine racemase"/>
    <property type="match status" value="1"/>
</dbReference>
<feature type="domain" description="Alanine racemase N-terminal" evidence="5">
    <location>
        <begin position="6"/>
        <end position="233"/>
    </location>
</feature>
<dbReference type="KEGG" id="tsa:AciPR4_3176"/>
<reference evidence="6 7" key="1">
    <citation type="journal article" date="2012" name="Stand. Genomic Sci.">
        <title>Complete genome sequence of Terriglobus saanensis type strain SP1PR4(T), an Acidobacteria from tundra soil.</title>
        <authorList>
            <person name="Rawat S.R."/>
            <person name="Mannisto M.K."/>
            <person name="Starovoytov V."/>
            <person name="Goodwin L."/>
            <person name="Nolan M."/>
            <person name="Hauser L."/>
            <person name="Land M."/>
            <person name="Davenport K.W."/>
            <person name="Woyke T."/>
            <person name="Haggblom M.M."/>
        </authorList>
    </citation>
    <scope>NUCLEOTIDE SEQUENCE</scope>
    <source>
        <strain evidence="7">ATCC BAA-1853 / DSM 23119 / SP1PR4</strain>
    </source>
</reference>
<accession>E8V7F8</accession>
<dbReference type="AlphaFoldDB" id="E8V7F8"/>